<protein>
    <submittedName>
        <fullName evidence="5">AAA family ATPase, putative</fullName>
        <ecNumber evidence="5">6.3.1.-</ecNumber>
    </submittedName>
</protein>
<dbReference type="GO" id="GO:0016887">
    <property type="term" value="F:ATP hydrolysis activity"/>
    <property type="evidence" value="ECO:0007669"/>
    <property type="project" value="TreeGrafter"/>
</dbReference>
<dbReference type="Pfam" id="PF13614">
    <property type="entry name" value="AAA_31"/>
    <property type="match status" value="1"/>
</dbReference>
<dbReference type="SUPFAM" id="SSF52172">
    <property type="entry name" value="CheY-like"/>
    <property type="match status" value="1"/>
</dbReference>
<dbReference type="PANTHER" id="PTHR43384:SF6">
    <property type="entry name" value="SEPTUM SITE-DETERMINING PROTEIN MIND HOMOLOG, CHLOROPLASTIC"/>
    <property type="match status" value="1"/>
</dbReference>
<name>A0A5Q2N1Y0_9FIRM</name>
<dbReference type="InterPro" id="IPR011006">
    <property type="entry name" value="CheY-like_superfamily"/>
</dbReference>
<accession>A0A5Q2N1Y0</accession>
<keyword evidence="2" id="KW-0067">ATP-binding</keyword>
<evidence type="ECO:0000313" key="5">
    <source>
        <dbReference type="EMBL" id="QGG46360.1"/>
    </source>
</evidence>
<evidence type="ECO:0000256" key="1">
    <source>
        <dbReference type="ARBA" id="ARBA00022741"/>
    </source>
</evidence>
<keyword evidence="5" id="KW-0436">Ligase</keyword>
<feature type="region of interest" description="Disordered" evidence="3">
    <location>
        <begin position="152"/>
        <end position="178"/>
    </location>
</feature>
<dbReference type="KEGG" id="hcv:FTV88_0181"/>
<evidence type="ECO:0000259" key="4">
    <source>
        <dbReference type="Pfam" id="PF13614"/>
    </source>
</evidence>
<feature type="compositionally biased region" description="Basic and acidic residues" evidence="3">
    <location>
        <begin position="161"/>
        <end position="172"/>
    </location>
</feature>
<feature type="domain" description="AAA" evidence="4">
    <location>
        <begin position="193"/>
        <end position="334"/>
    </location>
</feature>
<gene>
    <name evidence="5" type="ORF">FTV88_0181</name>
</gene>
<evidence type="ECO:0000256" key="3">
    <source>
        <dbReference type="SAM" id="MobiDB-lite"/>
    </source>
</evidence>
<dbReference type="SUPFAM" id="SSF52540">
    <property type="entry name" value="P-loop containing nucleoside triphosphate hydrolases"/>
    <property type="match status" value="1"/>
</dbReference>
<dbReference type="GO" id="GO:0005829">
    <property type="term" value="C:cytosol"/>
    <property type="evidence" value="ECO:0007669"/>
    <property type="project" value="TreeGrafter"/>
</dbReference>
<proteinExistence type="predicted"/>
<dbReference type="InterPro" id="IPR050625">
    <property type="entry name" value="ParA/MinD_ATPase"/>
</dbReference>
<dbReference type="GO" id="GO:0016874">
    <property type="term" value="F:ligase activity"/>
    <property type="evidence" value="ECO:0007669"/>
    <property type="project" value="UniProtKB-KW"/>
</dbReference>
<evidence type="ECO:0000256" key="2">
    <source>
        <dbReference type="ARBA" id="ARBA00022840"/>
    </source>
</evidence>
<dbReference type="GO" id="GO:0005524">
    <property type="term" value="F:ATP binding"/>
    <property type="evidence" value="ECO:0007669"/>
    <property type="project" value="UniProtKB-KW"/>
</dbReference>
<dbReference type="InterPro" id="IPR025669">
    <property type="entry name" value="AAA_dom"/>
</dbReference>
<sequence>MKVLLATGVKQIDNVVSLFTGLETVWVGYRESVVLMAKKESVNLVILSAFLPGSEKIECIITSLRLEEIRVILLAGSIAYDAPLVTEAIRCGVYDVLYNPITPSKLKQAIESPATYRDAMLRLEKETDITVKDGGDRDRNDNRKKEICLSDFQEQSKASSKKKEMSESPSEKEEVDSDNYALRTLKGTTLAKEVIVITSPKGGTGKTVMAVNLAAVIYKITKQRVALIDLDLPWGNVAAQLQLSFNEDFFLLESLPEVIRENVLLELMQKHSSGIYVLANLTTGLSDEQFIDSNGIKKILFNLPRFFDYVVVDTGSNLQIHTIEAIRYATKIICLNGFDTATLHNTRKWLTQLKARELIGDFNDVGQVFNRITGKEGIDISDAEDFLQSKAYGAVHWKPDIQRIINQGKIPALVDSSFGDEIERIARKLCTQVEMSNGILDRLKKLVSR</sequence>
<dbReference type="EMBL" id="CP045875">
    <property type="protein sequence ID" value="QGG46360.1"/>
    <property type="molecule type" value="Genomic_DNA"/>
</dbReference>
<keyword evidence="6" id="KW-1185">Reference proteome</keyword>
<evidence type="ECO:0000313" key="6">
    <source>
        <dbReference type="Proteomes" id="UP000366051"/>
    </source>
</evidence>
<dbReference type="InterPro" id="IPR027417">
    <property type="entry name" value="P-loop_NTPase"/>
</dbReference>
<dbReference type="GO" id="GO:0051782">
    <property type="term" value="P:negative regulation of cell division"/>
    <property type="evidence" value="ECO:0007669"/>
    <property type="project" value="TreeGrafter"/>
</dbReference>
<dbReference type="Gene3D" id="3.40.50.300">
    <property type="entry name" value="P-loop containing nucleotide triphosphate hydrolases"/>
    <property type="match status" value="1"/>
</dbReference>
<dbReference type="EC" id="6.3.1.-" evidence="5"/>
<dbReference type="Gene3D" id="3.40.50.2300">
    <property type="match status" value="1"/>
</dbReference>
<dbReference type="AlphaFoldDB" id="A0A5Q2N1Y0"/>
<keyword evidence="1" id="KW-0547">Nucleotide-binding</keyword>
<dbReference type="Proteomes" id="UP000366051">
    <property type="component" value="Chromosome"/>
</dbReference>
<organism evidence="5 6">
    <name type="scientific">Heliorestis convoluta</name>
    <dbReference type="NCBI Taxonomy" id="356322"/>
    <lineage>
        <taxon>Bacteria</taxon>
        <taxon>Bacillati</taxon>
        <taxon>Bacillota</taxon>
        <taxon>Clostridia</taxon>
        <taxon>Eubacteriales</taxon>
        <taxon>Heliobacteriaceae</taxon>
        <taxon>Heliorestis</taxon>
    </lineage>
</organism>
<dbReference type="PANTHER" id="PTHR43384">
    <property type="entry name" value="SEPTUM SITE-DETERMINING PROTEIN MIND HOMOLOG, CHLOROPLASTIC-RELATED"/>
    <property type="match status" value="1"/>
</dbReference>
<reference evidence="6" key="1">
    <citation type="submission" date="2019-11" db="EMBL/GenBank/DDBJ databases">
        <title>Genome sequence of Heliorestis convoluta strain HH, an alkaliphilic and minimalistic phototrophic bacterium from a soda lake in Egypt.</title>
        <authorList>
            <person name="Dewey E.D."/>
            <person name="Stokes L.M."/>
            <person name="Burchell B.M."/>
            <person name="Shaffer K.N."/>
            <person name="Huntington A.M."/>
            <person name="Baker J.M."/>
            <person name="Nadendla S."/>
            <person name="Giglio M.G."/>
            <person name="Touchman J.W."/>
            <person name="Blankenship R.E."/>
            <person name="Madigan M.T."/>
            <person name="Sattley W.M."/>
        </authorList>
    </citation>
    <scope>NUCLEOTIDE SEQUENCE [LARGE SCALE GENOMIC DNA]</scope>
    <source>
        <strain evidence="6">HH</strain>
    </source>
</reference>
<dbReference type="GO" id="GO:0009898">
    <property type="term" value="C:cytoplasmic side of plasma membrane"/>
    <property type="evidence" value="ECO:0007669"/>
    <property type="project" value="TreeGrafter"/>
</dbReference>